<feature type="domain" description="Methyltransferase" evidence="1">
    <location>
        <begin position="181"/>
        <end position="291"/>
    </location>
</feature>
<dbReference type="GO" id="GO:0008168">
    <property type="term" value="F:methyltransferase activity"/>
    <property type="evidence" value="ECO:0007669"/>
    <property type="project" value="UniProtKB-KW"/>
</dbReference>
<dbReference type="InterPro" id="IPR048711">
    <property type="entry name" value="WHD_Rv2258c"/>
</dbReference>
<name>A0AAW4YP73_9GAMM</name>
<dbReference type="InterPro" id="IPR029063">
    <property type="entry name" value="SAM-dependent_MTases_sf"/>
</dbReference>
<evidence type="ECO:0000313" key="3">
    <source>
        <dbReference type="EMBL" id="MCE8050361.1"/>
    </source>
</evidence>
<dbReference type="InterPro" id="IPR053173">
    <property type="entry name" value="SAM-binding_MTase"/>
</dbReference>
<comment type="caution">
    <text evidence="3">The sequence shown here is derived from an EMBL/GenBank/DDBJ whole genome shotgun (WGS) entry which is preliminary data.</text>
</comment>
<dbReference type="Gene3D" id="1.10.10.10">
    <property type="entry name" value="Winged helix-like DNA-binding domain superfamily/Winged helix DNA-binding domain"/>
    <property type="match status" value="1"/>
</dbReference>
<accession>A0AAW4YP73</accession>
<gene>
    <name evidence="3" type="ORF">HOP61_03520</name>
</gene>
<dbReference type="InterPro" id="IPR036388">
    <property type="entry name" value="WH-like_DNA-bd_sf"/>
</dbReference>
<evidence type="ECO:0000313" key="4">
    <source>
        <dbReference type="Proteomes" id="UP001320178"/>
    </source>
</evidence>
<dbReference type="AlphaFoldDB" id="A0AAW4YP73"/>
<feature type="domain" description="S-adenosylmethionine-dependent methyltransferase Rv2258c-like winged HTH" evidence="2">
    <location>
        <begin position="36"/>
        <end position="107"/>
    </location>
</feature>
<dbReference type="RefSeq" id="WP_103968611.1">
    <property type="nucleotide sequence ID" value="NZ_FNVC01000005.1"/>
</dbReference>
<dbReference type="InterPro" id="IPR025714">
    <property type="entry name" value="Methyltranfer_dom"/>
</dbReference>
<dbReference type="CDD" id="cd02440">
    <property type="entry name" value="AdoMet_MTases"/>
    <property type="match status" value="1"/>
</dbReference>
<dbReference type="EMBL" id="JABFTS010000001">
    <property type="protein sequence ID" value="MCE8050361.1"/>
    <property type="molecule type" value="Genomic_DNA"/>
</dbReference>
<sequence>MTAQAQSQTDAPAAIDASRVAGFESRFVTALNEAAMLQLISLAHRSGLLAQLADGEPVTSSELAAKTELNERYVREWLGGATVAALVEHDPQAMTYRLPLEHAALLTDRGEANLAVFAQYLPLMGQVEDDVLECFRHGGGVPYTRYARFHEVMAEDSGQTVLPVLFDAILPLAPELPARLEQGIDVLDLGCGRGLALMKLAERFPASRFVGYDLSREAIGWATERAARRGLGNLRFEERDLSDFDLTAPAQRYDLVTTFDAIHDQAHPLNLLKGVRRTLRQDGVYLAQDIHASSHHHGDRDHPMGTLLYTLSIMHCMSVSLAQGGEGLGTMWGREKAREYFGKAGFGSIEVHQLPHDIQNDYWVLRP</sequence>
<dbReference type="PANTHER" id="PTHR45128:SF1">
    <property type="entry name" value="S-ADENOSYLMETHIONINE-DEPENDENT METHYLTRANSFERASE RV2258C"/>
    <property type="match status" value="1"/>
</dbReference>
<evidence type="ECO:0000259" key="2">
    <source>
        <dbReference type="Pfam" id="PF21320"/>
    </source>
</evidence>
<dbReference type="Pfam" id="PF21320">
    <property type="entry name" value="WHD_Rv2258c"/>
    <property type="match status" value="1"/>
</dbReference>
<dbReference type="SUPFAM" id="SSF46785">
    <property type="entry name" value="Winged helix' DNA-binding domain"/>
    <property type="match status" value="1"/>
</dbReference>
<keyword evidence="3" id="KW-0489">Methyltransferase</keyword>
<keyword evidence="3" id="KW-0808">Transferase</keyword>
<reference evidence="3" key="2">
    <citation type="journal article" date="2021" name="Front. Microbiol.">
        <title>Aerobic Denitrification and Heterotrophic Sulfur Oxidation in the Genus Halomonas Revealed by Six Novel Species Characterizations and Genome-Based Analysis.</title>
        <authorList>
            <person name="Wang L."/>
            <person name="Shao Z."/>
        </authorList>
    </citation>
    <scope>NUCLEOTIDE SEQUENCE</scope>
    <source>
        <strain evidence="3">MCCC 1A05776</strain>
    </source>
</reference>
<dbReference type="InterPro" id="IPR036390">
    <property type="entry name" value="WH_DNA-bd_sf"/>
</dbReference>
<dbReference type="GO" id="GO:0032259">
    <property type="term" value="P:methylation"/>
    <property type="evidence" value="ECO:0007669"/>
    <property type="project" value="UniProtKB-KW"/>
</dbReference>
<dbReference type="Pfam" id="PF13847">
    <property type="entry name" value="Methyltransf_31"/>
    <property type="match status" value="1"/>
</dbReference>
<proteinExistence type="predicted"/>
<dbReference type="SUPFAM" id="SSF53335">
    <property type="entry name" value="S-adenosyl-L-methionine-dependent methyltransferases"/>
    <property type="match status" value="1"/>
</dbReference>
<dbReference type="Gene3D" id="3.40.50.150">
    <property type="entry name" value="Vaccinia Virus protein VP39"/>
    <property type="match status" value="1"/>
</dbReference>
<organism evidence="3 4">
    <name type="scientific">Billgrantia desiderata</name>
    <dbReference type="NCBI Taxonomy" id="52021"/>
    <lineage>
        <taxon>Bacteria</taxon>
        <taxon>Pseudomonadati</taxon>
        <taxon>Pseudomonadota</taxon>
        <taxon>Gammaproteobacteria</taxon>
        <taxon>Oceanospirillales</taxon>
        <taxon>Halomonadaceae</taxon>
        <taxon>Billgrantia</taxon>
    </lineage>
</organism>
<dbReference type="Proteomes" id="UP001320178">
    <property type="component" value="Unassembled WGS sequence"/>
</dbReference>
<dbReference type="PANTHER" id="PTHR45128">
    <property type="entry name" value="METHYLTRANSFERASE TYPE 11"/>
    <property type="match status" value="1"/>
</dbReference>
<protein>
    <submittedName>
        <fullName evidence="3">Methyltransferase domain-containing protein</fullName>
    </submittedName>
</protein>
<reference evidence="3" key="1">
    <citation type="submission" date="2020-05" db="EMBL/GenBank/DDBJ databases">
        <authorList>
            <person name="Wang L."/>
            <person name="Shao Z."/>
        </authorList>
    </citation>
    <scope>NUCLEOTIDE SEQUENCE</scope>
    <source>
        <strain evidence="3">MCCC 1A05776</strain>
    </source>
</reference>
<evidence type="ECO:0000259" key="1">
    <source>
        <dbReference type="Pfam" id="PF13847"/>
    </source>
</evidence>